<sequence>MKAQPFDREGAASLQPFLASRILPFGRRTLVAAKVAAARHPLRLGPQLRPKIIGLQVFTQSLHFMATPSQGKSNGVTERRQDPIVAEEIEGTSRPQASHTTTTSKRTNAFTEMMSAKKSKPTAEQAETPAKPLKRGFDARNGLGAYIEHPERNPEGLVVEYDDDFVVINDKFPKASVHLLLIPRNPEYYFQHPLQVLSSNPTFLAEIRKRVDRLKHLAASELRRKYGRQSASDAPYQSALEGLMSQSDPPPASERDALLPPGRDWLSEIKAGAHTHPSMNHMHIHVMSREMHSPCMKHKKHYLSFNSSFFVEVDEFPLDEKSGRFHPGDWPSWDMVCWRCGENFQNKFAKLKGHLGEEFEAWRRE</sequence>
<proteinExistence type="predicted"/>
<organism evidence="1 2">
    <name type="scientific">Boeremia exigua</name>
    <dbReference type="NCBI Taxonomy" id="749465"/>
    <lineage>
        <taxon>Eukaryota</taxon>
        <taxon>Fungi</taxon>
        <taxon>Dikarya</taxon>
        <taxon>Ascomycota</taxon>
        <taxon>Pezizomycotina</taxon>
        <taxon>Dothideomycetes</taxon>
        <taxon>Pleosporomycetidae</taxon>
        <taxon>Pleosporales</taxon>
        <taxon>Pleosporineae</taxon>
        <taxon>Didymellaceae</taxon>
        <taxon>Boeremia</taxon>
    </lineage>
</organism>
<evidence type="ECO:0000313" key="1">
    <source>
        <dbReference type="EMBL" id="KAJ8117372.1"/>
    </source>
</evidence>
<accession>A0ACC2IQM0</accession>
<keyword evidence="2" id="KW-1185">Reference proteome</keyword>
<name>A0ACC2IQM0_9PLEO</name>
<reference evidence="1" key="1">
    <citation type="submission" date="2022-11" db="EMBL/GenBank/DDBJ databases">
        <title>Genome Sequence of Boeremia exigua.</title>
        <authorList>
            <person name="Buettner E."/>
        </authorList>
    </citation>
    <scope>NUCLEOTIDE SEQUENCE</scope>
    <source>
        <strain evidence="1">CU02</strain>
    </source>
</reference>
<comment type="caution">
    <text evidence="1">The sequence shown here is derived from an EMBL/GenBank/DDBJ whole genome shotgun (WGS) entry which is preliminary data.</text>
</comment>
<gene>
    <name evidence="1" type="ORF">OPT61_g1414</name>
</gene>
<dbReference type="EMBL" id="JAPHNI010000055">
    <property type="protein sequence ID" value="KAJ8117372.1"/>
    <property type="molecule type" value="Genomic_DNA"/>
</dbReference>
<evidence type="ECO:0000313" key="2">
    <source>
        <dbReference type="Proteomes" id="UP001153331"/>
    </source>
</evidence>
<dbReference type="Proteomes" id="UP001153331">
    <property type="component" value="Unassembled WGS sequence"/>
</dbReference>
<protein>
    <submittedName>
        <fullName evidence="1">Uncharacterized protein</fullName>
    </submittedName>
</protein>